<evidence type="ECO:0000259" key="3">
    <source>
        <dbReference type="Pfam" id="PF14547"/>
    </source>
</evidence>
<dbReference type="Proteomes" id="UP000593576">
    <property type="component" value="Unassembled WGS sequence"/>
</dbReference>
<accession>A0A7J9MH61</accession>
<dbReference type="OrthoDB" id="977440at2759"/>
<dbReference type="InterPro" id="IPR051636">
    <property type="entry name" value="Plant_LTP/defense-related"/>
</dbReference>
<sequence>MASKIKASSALFFSFNLLFFTLVNSYNIDDSKDSKNPVFIRPGDVYSNNQDQLASFRVWGVGVLADVNLENAPTTPCCSLLAGLGNLEAAVWLCTAMKVEMLGLPIDLNTALRAELSFCGREGAPEYSCSALHRYYSST</sequence>
<keyword evidence="5" id="KW-1185">Reference proteome</keyword>
<feature type="domain" description="Hydrophobic seed protein" evidence="3">
    <location>
        <begin position="64"/>
        <end position="129"/>
    </location>
</feature>
<feature type="non-terminal residue" evidence="4">
    <location>
        <position position="139"/>
    </location>
</feature>
<reference evidence="4 5" key="1">
    <citation type="journal article" date="2019" name="Genome Biol. Evol.">
        <title>Insights into the evolution of the New World diploid cottons (Gossypium, subgenus Houzingenia) based on genome sequencing.</title>
        <authorList>
            <person name="Grover C.E."/>
            <person name="Arick M.A. 2nd"/>
            <person name="Thrash A."/>
            <person name="Conover J.L."/>
            <person name="Sanders W.S."/>
            <person name="Peterson D.G."/>
            <person name="Frelichowski J.E."/>
            <person name="Scheffler J.A."/>
            <person name="Scheffler B.E."/>
            <person name="Wendel J.F."/>
        </authorList>
    </citation>
    <scope>NUCLEOTIDE SEQUENCE [LARGE SCALE GENOMIC DNA]</scope>
    <source>
        <strain evidence="4">1</strain>
        <tissue evidence="4">Leaf</tissue>
    </source>
</reference>
<protein>
    <recommendedName>
        <fullName evidence="3">Hydrophobic seed protein domain-containing protein</fullName>
    </recommendedName>
</protein>
<dbReference type="EMBL" id="JABFAF010000011">
    <property type="protein sequence ID" value="MBA0870187.1"/>
    <property type="molecule type" value="Genomic_DNA"/>
</dbReference>
<dbReference type="InterPro" id="IPR027923">
    <property type="entry name" value="Hydrophob_seed_dom"/>
</dbReference>
<comment type="caution">
    <text evidence="4">The sequence shown here is derived from an EMBL/GenBank/DDBJ whole genome shotgun (WGS) entry which is preliminary data.</text>
</comment>
<dbReference type="SUPFAM" id="SSF47699">
    <property type="entry name" value="Bifunctional inhibitor/lipid-transfer protein/seed storage 2S albumin"/>
    <property type="match status" value="1"/>
</dbReference>
<organism evidence="4 5">
    <name type="scientific">Gossypium schwendimanii</name>
    <name type="common">Cotton</name>
    <dbReference type="NCBI Taxonomy" id="34291"/>
    <lineage>
        <taxon>Eukaryota</taxon>
        <taxon>Viridiplantae</taxon>
        <taxon>Streptophyta</taxon>
        <taxon>Embryophyta</taxon>
        <taxon>Tracheophyta</taxon>
        <taxon>Spermatophyta</taxon>
        <taxon>Magnoliopsida</taxon>
        <taxon>eudicotyledons</taxon>
        <taxon>Gunneridae</taxon>
        <taxon>Pentapetalae</taxon>
        <taxon>rosids</taxon>
        <taxon>malvids</taxon>
        <taxon>Malvales</taxon>
        <taxon>Malvaceae</taxon>
        <taxon>Malvoideae</taxon>
        <taxon>Gossypium</taxon>
    </lineage>
</organism>
<gene>
    <name evidence="4" type="ORF">Goshw_008913</name>
</gene>
<name>A0A7J9MH61_GOSSC</name>
<evidence type="ECO:0000256" key="2">
    <source>
        <dbReference type="SAM" id="SignalP"/>
    </source>
</evidence>
<dbReference type="CDD" id="cd01958">
    <property type="entry name" value="HPS_like"/>
    <property type="match status" value="1"/>
</dbReference>
<dbReference type="PANTHER" id="PTHR31731">
    <property type="match status" value="1"/>
</dbReference>
<dbReference type="Pfam" id="PF14547">
    <property type="entry name" value="Hydrophob_seed"/>
    <property type="match status" value="1"/>
</dbReference>
<dbReference type="InterPro" id="IPR036312">
    <property type="entry name" value="Bifun_inhib/LTP/seed_sf"/>
</dbReference>
<feature type="chain" id="PRO_5029556842" description="Hydrophobic seed protein domain-containing protein" evidence="2">
    <location>
        <begin position="26"/>
        <end position="139"/>
    </location>
</feature>
<dbReference type="AlphaFoldDB" id="A0A7J9MH61"/>
<dbReference type="Gene3D" id="1.10.110.10">
    <property type="entry name" value="Plant lipid-transfer and hydrophobic proteins"/>
    <property type="match status" value="1"/>
</dbReference>
<keyword evidence="2" id="KW-0732">Signal</keyword>
<evidence type="ECO:0000256" key="1">
    <source>
        <dbReference type="ARBA" id="ARBA00008965"/>
    </source>
</evidence>
<proteinExistence type="inferred from homology"/>
<comment type="similarity">
    <text evidence="1">Belongs to the plant LTP family. PEARLI1 subfamily.</text>
</comment>
<feature type="signal peptide" evidence="2">
    <location>
        <begin position="1"/>
        <end position="25"/>
    </location>
</feature>
<evidence type="ECO:0000313" key="4">
    <source>
        <dbReference type="EMBL" id="MBA0870187.1"/>
    </source>
</evidence>
<evidence type="ECO:0000313" key="5">
    <source>
        <dbReference type="Proteomes" id="UP000593576"/>
    </source>
</evidence>